<keyword evidence="2" id="KW-0436">Ligase</keyword>
<dbReference type="CDD" id="cd05907">
    <property type="entry name" value="VL_LC_FACS_like"/>
    <property type="match status" value="1"/>
</dbReference>
<dbReference type="Proteomes" id="UP001501231">
    <property type="component" value="Unassembled WGS sequence"/>
</dbReference>
<evidence type="ECO:0000256" key="4">
    <source>
        <dbReference type="ARBA" id="ARBA00023098"/>
    </source>
</evidence>
<name>A0ABP5VLW8_9ACTN</name>
<keyword evidence="8" id="KW-1185">Reference proteome</keyword>
<keyword evidence="3" id="KW-0276">Fatty acid metabolism</keyword>
<dbReference type="InterPro" id="IPR042099">
    <property type="entry name" value="ANL_N_sf"/>
</dbReference>
<proteinExistence type="inferred from homology"/>
<accession>A0ABP5VLW8</accession>
<evidence type="ECO:0000259" key="6">
    <source>
        <dbReference type="Pfam" id="PF00501"/>
    </source>
</evidence>
<gene>
    <name evidence="7" type="ORF">GCM10010191_13600</name>
</gene>
<protein>
    <recommendedName>
        <fullName evidence="5">Acyl-CoA synthetase</fullName>
    </recommendedName>
</protein>
<dbReference type="Gene3D" id="3.40.50.12780">
    <property type="entry name" value="N-terminal domain of ligase-like"/>
    <property type="match status" value="1"/>
</dbReference>
<reference evidence="8" key="1">
    <citation type="journal article" date="2019" name="Int. J. Syst. Evol. Microbiol.">
        <title>The Global Catalogue of Microorganisms (GCM) 10K type strain sequencing project: providing services to taxonomists for standard genome sequencing and annotation.</title>
        <authorList>
            <consortium name="The Broad Institute Genomics Platform"/>
            <consortium name="The Broad Institute Genome Sequencing Center for Infectious Disease"/>
            <person name="Wu L."/>
            <person name="Ma J."/>
        </authorList>
    </citation>
    <scope>NUCLEOTIDE SEQUENCE [LARGE SCALE GENOMIC DNA]</scope>
    <source>
        <strain evidence="8">JCM 3325</strain>
    </source>
</reference>
<evidence type="ECO:0000256" key="5">
    <source>
        <dbReference type="ARBA" id="ARBA00032875"/>
    </source>
</evidence>
<evidence type="ECO:0000313" key="7">
    <source>
        <dbReference type="EMBL" id="GAA2406735.1"/>
    </source>
</evidence>
<dbReference type="PANTHER" id="PTHR43272:SF32">
    <property type="entry name" value="AMP-DEPENDENT SYNTHETASE_LIGASE DOMAIN-CONTAINING PROTEIN"/>
    <property type="match status" value="1"/>
</dbReference>
<keyword evidence="4" id="KW-0443">Lipid metabolism</keyword>
<evidence type="ECO:0000256" key="2">
    <source>
        <dbReference type="ARBA" id="ARBA00022598"/>
    </source>
</evidence>
<feature type="domain" description="AMP-dependent synthetase/ligase" evidence="6">
    <location>
        <begin position="25"/>
        <end position="423"/>
    </location>
</feature>
<dbReference type="PANTHER" id="PTHR43272">
    <property type="entry name" value="LONG-CHAIN-FATTY-ACID--COA LIGASE"/>
    <property type="match status" value="1"/>
</dbReference>
<comment type="similarity">
    <text evidence="1">Belongs to the ATP-dependent AMP-binding enzyme family.</text>
</comment>
<dbReference type="Pfam" id="PF23562">
    <property type="entry name" value="AMP-binding_C_3"/>
    <property type="match status" value="1"/>
</dbReference>
<dbReference type="RefSeq" id="WP_344587679.1">
    <property type="nucleotide sequence ID" value="NZ_BAAARW010000005.1"/>
</dbReference>
<dbReference type="PROSITE" id="PS00455">
    <property type="entry name" value="AMP_BINDING"/>
    <property type="match status" value="1"/>
</dbReference>
<sequence length="595" mass="63157">MREFSVPEMVQVPADENLTDAPFARAAEHPGAIVLRRQDGGIWRPVTAGGFAAEVTEVAKGLVAAGIEPGDRVALVSRTRYEWTVLDYAIWAAGAVTVPVYETSSPAQIEWIIGDSGARAVFAETSEHLAAIAEVREDLPGLAHVWGIDAGDLEDVVAAGAQVTDETAEERRRSRTAADLATLIYTSGTTGRPKGCELTHGNFVSTARNAIQGAMAEVTVDGSSTLLFLPLAHVLARLIQVACVEGGIVLGHSDVANLLPDLASFQPTFLLAVPRVFEKVYNGAAQKAEAEGKGRIFHAAADTAIAYSRALDDGGPGLGLKIKHRVFDRLVYGKLRAAVGGRVEYAISGGAALGERLGHFFRGVGITILEGYGLTETTAPASVNRPNAIKVGSVGRPIPGVTVRIAEDGEVQVRGVSVMTGYWNNDAATKEALDDGWFRTGDLGALDDDGFLRITGRKKEILVTAAGKNVAPAPLEDLIRAHALVSQCLVVGDGRKFIAALVTLDEEALGPWKERHGKPAATSVAELSRDPEVIAEIDAAVAAANRSVSHAEAIKKHRILEVDFTEEAGHMTPSLKVRRHAVMKDFADEIEALYS</sequence>
<comment type="caution">
    <text evidence="7">The sequence shown here is derived from an EMBL/GenBank/DDBJ whole genome shotgun (WGS) entry which is preliminary data.</text>
</comment>
<evidence type="ECO:0000313" key="8">
    <source>
        <dbReference type="Proteomes" id="UP001501231"/>
    </source>
</evidence>
<dbReference type="InterPro" id="IPR000873">
    <property type="entry name" value="AMP-dep_synth/lig_dom"/>
</dbReference>
<dbReference type="InterPro" id="IPR020845">
    <property type="entry name" value="AMP-binding_CS"/>
</dbReference>
<dbReference type="Pfam" id="PF00501">
    <property type="entry name" value="AMP-binding"/>
    <property type="match status" value="1"/>
</dbReference>
<evidence type="ECO:0000256" key="3">
    <source>
        <dbReference type="ARBA" id="ARBA00022832"/>
    </source>
</evidence>
<dbReference type="EMBL" id="BAAARW010000005">
    <property type="protein sequence ID" value="GAA2406735.1"/>
    <property type="molecule type" value="Genomic_DNA"/>
</dbReference>
<dbReference type="SUPFAM" id="SSF56801">
    <property type="entry name" value="Acetyl-CoA synthetase-like"/>
    <property type="match status" value="1"/>
</dbReference>
<evidence type="ECO:0000256" key="1">
    <source>
        <dbReference type="ARBA" id="ARBA00006432"/>
    </source>
</evidence>
<organism evidence="7 8">
    <name type="scientific">Actinomadura vinacea</name>
    <dbReference type="NCBI Taxonomy" id="115336"/>
    <lineage>
        <taxon>Bacteria</taxon>
        <taxon>Bacillati</taxon>
        <taxon>Actinomycetota</taxon>
        <taxon>Actinomycetes</taxon>
        <taxon>Streptosporangiales</taxon>
        <taxon>Thermomonosporaceae</taxon>
        <taxon>Actinomadura</taxon>
    </lineage>
</organism>